<feature type="region of interest" description="Disordered" evidence="1">
    <location>
        <begin position="62"/>
        <end position="92"/>
    </location>
</feature>
<feature type="region of interest" description="Disordered" evidence="1">
    <location>
        <begin position="421"/>
        <end position="451"/>
    </location>
</feature>
<gene>
    <name evidence="2" type="ORF">TrLO_g13006</name>
</gene>
<evidence type="ECO:0000313" key="3">
    <source>
        <dbReference type="Proteomes" id="UP001165122"/>
    </source>
</evidence>
<comment type="caution">
    <text evidence="2">The sequence shown here is derived from an EMBL/GenBank/DDBJ whole genome shotgun (WGS) entry which is preliminary data.</text>
</comment>
<evidence type="ECO:0000256" key="1">
    <source>
        <dbReference type="SAM" id="MobiDB-lite"/>
    </source>
</evidence>
<protein>
    <submittedName>
        <fullName evidence="2">Uncharacterized protein</fullName>
    </submittedName>
</protein>
<sequence>MSDVSALRADYESASIKLKDSAMKLYPSLLTLTESSNKLRLSVSESGGGPESLTARLEDFSSTITPSPHLSSPASTPSTPSPPNTNADTTTTDDITKKLSHSIDKLTHLNSSFDERGQFLNTLHVHSPLLNVGQTINYLVTRSQDDDLETALKLYEHVISLNETCDNKVLTLLAHNLTTVQKVPDQLLSKALSILRSPMTTTTQIFSPISILKSLDLDSEKLYYECRLKLLSLELSSLGNIEAVKKWRKLSCQTLSTLHLLFNDDGGSQNKPCFKPSLYIHKSIMILMSKVNYITKDITAEMKYNEQQFCEWGVNMDIMFWVEDMIKKEVERLWEDDCFEVGLEYFVKVSLDTMKLDEEFKRFMQRKDEYYEAIVKKEKGRITEGNRIREEWESVKAYWTEIYEEAVGVGGGEKEEVSVADVVPPGGGAMEEELKELEKEDDDDDDFGDDW</sequence>
<organism evidence="2 3">
    <name type="scientific">Triparma laevis f. longispina</name>
    <dbReference type="NCBI Taxonomy" id="1714387"/>
    <lineage>
        <taxon>Eukaryota</taxon>
        <taxon>Sar</taxon>
        <taxon>Stramenopiles</taxon>
        <taxon>Ochrophyta</taxon>
        <taxon>Bolidophyceae</taxon>
        <taxon>Parmales</taxon>
        <taxon>Triparmaceae</taxon>
        <taxon>Triparma</taxon>
    </lineage>
</organism>
<dbReference type="OrthoDB" id="10381478at2759"/>
<accession>A0A9W7FIB4</accession>
<feature type="compositionally biased region" description="Acidic residues" evidence="1">
    <location>
        <begin position="430"/>
        <end position="451"/>
    </location>
</feature>
<evidence type="ECO:0000313" key="2">
    <source>
        <dbReference type="EMBL" id="GMI12600.1"/>
    </source>
</evidence>
<reference evidence="3" key="1">
    <citation type="journal article" date="2023" name="Commun. Biol.">
        <title>Genome analysis of Parmales, the sister group of diatoms, reveals the evolutionary specialization of diatoms from phago-mixotrophs to photoautotrophs.</title>
        <authorList>
            <person name="Ban H."/>
            <person name="Sato S."/>
            <person name="Yoshikawa S."/>
            <person name="Yamada K."/>
            <person name="Nakamura Y."/>
            <person name="Ichinomiya M."/>
            <person name="Sato N."/>
            <person name="Blanc-Mathieu R."/>
            <person name="Endo H."/>
            <person name="Kuwata A."/>
            <person name="Ogata H."/>
        </authorList>
    </citation>
    <scope>NUCLEOTIDE SEQUENCE [LARGE SCALE GENOMIC DNA]</scope>
    <source>
        <strain evidence="3">NIES 3700</strain>
    </source>
</reference>
<dbReference type="EMBL" id="BRXW01000178">
    <property type="protein sequence ID" value="GMI12600.1"/>
    <property type="molecule type" value="Genomic_DNA"/>
</dbReference>
<name>A0A9W7FIB4_9STRA</name>
<dbReference type="AlphaFoldDB" id="A0A9W7FIB4"/>
<proteinExistence type="predicted"/>
<dbReference type="Proteomes" id="UP001165122">
    <property type="component" value="Unassembled WGS sequence"/>
</dbReference>
<feature type="compositionally biased region" description="Low complexity" evidence="1">
    <location>
        <begin position="65"/>
        <end position="92"/>
    </location>
</feature>
<keyword evidence="3" id="KW-1185">Reference proteome</keyword>